<dbReference type="Gene3D" id="3.10.20.310">
    <property type="entry name" value="membrane protein fhac"/>
    <property type="match status" value="1"/>
</dbReference>
<keyword evidence="2" id="KW-0812">Transmembrane</keyword>
<accession>A0ABW3I6I3</accession>
<dbReference type="PIRSF" id="PIRSF029745">
    <property type="entry name" value="FhaC"/>
    <property type="match status" value="1"/>
</dbReference>
<dbReference type="PANTHER" id="PTHR34597:SF3">
    <property type="entry name" value="OUTER MEMBRANE TRANSPORTER CDIB"/>
    <property type="match status" value="1"/>
</dbReference>
<feature type="domain" description="Polypeptide-transport-associated ShlB-type" evidence="6">
    <location>
        <begin position="80"/>
        <end position="148"/>
    </location>
</feature>
<evidence type="ECO:0000256" key="4">
    <source>
        <dbReference type="SAM" id="SignalP"/>
    </source>
</evidence>
<feature type="domain" description="Haemolysin activator HlyB C-terminal" evidence="5">
    <location>
        <begin position="204"/>
        <end position="516"/>
    </location>
</feature>
<evidence type="ECO:0000259" key="5">
    <source>
        <dbReference type="Pfam" id="PF03865"/>
    </source>
</evidence>
<gene>
    <name evidence="7" type="ORF">ACFQ02_01075</name>
</gene>
<evidence type="ECO:0000256" key="2">
    <source>
        <dbReference type="ARBA" id="ARBA00022692"/>
    </source>
</evidence>
<dbReference type="InterPro" id="IPR013686">
    <property type="entry name" value="Polypept-transport_assoc_ShlB"/>
</dbReference>
<keyword evidence="3" id="KW-0998">Cell outer membrane</keyword>
<sequence length="555" mass="63793">MKFIYYLGLLTIVSNISIVHAGDAIEIGHIDNEFTRFQQQSQQNLNQLRQQSEQIWINQHQYQQKEERSPSSSLSQYCLPYNGLDFIGITLVDVSSLHLTKNDCISESKLNEISKKITQLYLKKGYIHHSFQFEEDSNGNLILHVIEGKVTALSSTSSRLNFTTLAPHMINKPLNIKDLDQSLDQANKMKGSHVTVDVLPQKTGEIHLSFVNQEKSKINGYLGFDNFASHRHKYWQIRSGFNVDNPLGLSDTLFLSLSHTLKSVNTNFNRSATFFHSIPYGYWTLNSYGTLSKFNTQVPLQYHRAEQRGSSWQIGLKVDYTFHRGENHISTIYTQFEHYSAKNYFLDAMIELQSPKLNTVLLGINHAQLFPRGSLSFDLNYEKGLTQLDIEKRHKNQPHLLQGKFNKWNGELQFNYYYNWLDHLFHQKQRLLLQYSSDNLVGVKQFELLGRNAIRGFKKLSISAEKSAVLQNEISIIYTDAKWQFEPYILMDIGLSKASSGQSSTYKAFALGAGLKVNFTEKLTLNFEWANGKLIQPNGLNSHESSINLQTNYLF</sequence>
<dbReference type="InterPro" id="IPR027282">
    <property type="entry name" value="TPS"/>
</dbReference>
<protein>
    <submittedName>
        <fullName evidence="7">ShlB/FhaC/HecB family hemolysin secretion/activation protein</fullName>
    </submittedName>
</protein>
<dbReference type="InterPro" id="IPR051544">
    <property type="entry name" value="TPS_OM_transporter"/>
</dbReference>
<keyword evidence="1" id="KW-0472">Membrane</keyword>
<dbReference type="Gene3D" id="2.40.160.50">
    <property type="entry name" value="membrane protein fhac: a member of the omp85/tpsb transporter family"/>
    <property type="match status" value="1"/>
</dbReference>
<evidence type="ECO:0000256" key="1">
    <source>
        <dbReference type="ARBA" id="ARBA00022452"/>
    </source>
</evidence>
<evidence type="ECO:0000259" key="6">
    <source>
        <dbReference type="Pfam" id="PF08479"/>
    </source>
</evidence>
<dbReference type="RefSeq" id="WP_380818220.1">
    <property type="nucleotide sequence ID" value="NZ_JBHTJN010000004.1"/>
</dbReference>
<evidence type="ECO:0000313" key="8">
    <source>
        <dbReference type="Proteomes" id="UP001596996"/>
    </source>
</evidence>
<dbReference type="Pfam" id="PF08479">
    <property type="entry name" value="POTRA_2"/>
    <property type="match status" value="1"/>
</dbReference>
<reference evidence="8" key="1">
    <citation type="journal article" date="2019" name="Int. J. Syst. Evol. Microbiol.">
        <title>The Global Catalogue of Microorganisms (GCM) 10K type strain sequencing project: providing services to taxonomists for standard genome sequencing and annotation.</title>
        <authorList>
            <consortium name="The Broad Institute Genomics Platform"/>
            <consortium name="The Broad Institute Genome Sequencing Center for Infectious Disease"/>
            <person name="Wu L."/>
            <person name="Ma J."/>
        </authorList>
    </citation>
    <scope>NUCLEOTIDE SEQUENCE [LARGE SCALE GENOMIC DNA]</scope>
    <source>
        <strain evidence="8">CCUG 61707</strain>
    </source>
</reference>
<dbReference type="InterPro" id="IPR005565">
    <property type="entry name" value="Hemolysn_activator_HlyB_C"/>
</dbReference>
<proteinExistence type="predicted"/>
<keyword evidence="8" id="KW-1185">Reference proteome</keyword>
<comment type="caution">
    <text evidence="7">The sequence shown here is derived from an EMBL/GenBank/DDBJ whole genome shotgun (WGS) entry which is preliminary data.</text>
</comment>
<feature type="signal peptide" evidence="4">
    <location>
        <begin position="1"/>
        <end position="21"/>
    </location>
</feature>
<keyword evidence="1" id="KW-1134">Transmembrane beta strand</keyword>
<dbReference type="PANTHER" id="PTHR34597">
    <property type="entry name" value="SLR1661 PROTEIN"/>
    <property type="match status" value="1"/>
</dbReference>
<dbReference type="EMBL" id="JBHTJN010000004">
    <property type="protein sequence ID" value="MFD0965459.1"/>
    <property type="molecule type" value="Genomic_DNA"/>
</dbReference>
<evidence type="ECO:0000256" key="3">
    <source>
        <dbReference type="ARBA" id="ARBA00023237"/>
    </source>
</evidence>
<name>A0ABW3I6I3_9PAST</name>
<feature type="chain" id="PRO_5047344109" evidence="4">
    <location>
        <begin position="22"/>
        <end position="555"/>
    </location>
</feature>
<evidence type="ECO:0000313" key="7">
    <source>
        <dbReference type="EMBL" id="MFD0965459.1"/>
    </source>
</evidence>
<organism evidence="7 8">
    <name type="scientific">Seminibacterium arietis</name>
    <dbReference type="NCBI Taxonomy" id="1173502"/>
    <lineage>
        <taxon>Bacteria</taxon>
        <taxon>Pseudomonadati</taxon>
        <taxon>Pseudomonadota</taxon>
        <taxon>Gammaproteobacteria</taxon>
        <taxon>Pasteurellales</taxon>
        <taxon>Pasteurellaceae</taxon>
        <taxon>Seminibacterium</taxon>
    </lineage>
</organism>
<keyword evidence="4" id="KW-0732">Signal</keyword>
<dbReference type="Pfam" id="PF03865">
    <property type="entry name" value="ShlB"/>
    <property type="match status" value="1"/>
</dbReference>
<dbReference type="Proteomes" id="UP001596996">
    <property type="component" value="Unassembled WGS sequence"/>
</dbReference>